<dbReference type="RefSeq" id="WP_326016923.1">
    <property type="nucleotide sequence ID" value="NZ_JAOZYC010000108.1"/>
</dbReference>
<name>A0ABU6F4V1_9ACTN</name>
<proteinExistence type="predicted"/>
<dbReference type="PIRSF" id="PIRSF017393">
    <property type="entry name" value="MTase_SAV2177"/>
    <property type="match status" value="1"/>
</dbReference>
<dbReference type="Pfam" id="PF04672">
    <property type="entry name" value="Methyltransf_19"/>
    <property type="match status" value="1"/>
</dbReference>
<reference evidence="2 3" key="1">
    <citation type="submission" date="2022-10" db="EMBL/GenBank/DDBJ databases">
        <authorList>
            <person name="Xie J."/>
            <person name="Shen N."/>
        </authorList>
    </citation>
    <scope>NUCLEOTIDE SEQUENCE [LARGE SCALE GENOMIC DNA]</scope>
    <source>
        <strain evidence="2 3">YIM65594</strain>
    </source>
</reference>
<feature type="region of interest" description="Disordered" evidence="1">
    <location>
        <begin position="240"/>
        <end position="264"/>
    </location>
</feature>
<dbReference type="EMBL" id="JAOZYC010000108">
    <property type="protein sequence ID" value="MEB8339038.1"/>
    <property type="molecule type" value="Genomic_DNA"/>
</dbReference>
<dbReference type="Proteomes" id="UP001354931">
    <property type="component" value="Unassembled WGS sequence"/>
</dbReference>
<dbReference type="InterPro" id="IPR006764">
    <property type="entry name" value="SAM_dep_MeTrfase_SAV2177_type"/>
</dbReference>
<accession>A0ABU6F4V1</accession>
<dbReference type="GO" id="GO:0032259">
    <property type="term" value="P:methylation"/>
    <property type="evidence" value="ECO:0007669"/>
    <property type="project" value="UniProtKB-KW"/>
</dbReference>
<dbReference type="Gene3D" id="3.40.50.150">
    <property type="entry name" value="Vaccinia Virus protein VP39"/>
    <property type="match status" value="1"/>
</dbReference>
<keyword evidence="2" id="KW-0489">Methyltransferase</keyword>
<keyword evidence="3" id="KW-1185">Reference proteome</keyword>
<dbReference type="InterPro" id="IPR029063">
    <property type="entry name" value="SAM-dependent_MTases_sf"/>
</dbReference>
<organism evidence="2 3">
    <name type="scientific">Streptomyces endophyticus</name>
    <dbReference type="NCBI Taxonomy" id="714166"/>
    <lineage>
        <taxon>Bacteria</taxon>
        <taxon>Bacillati</taxon>
        <taxon>Actinomycetota</taxon>
        <taxon>Actinomycetes</taxon>
        <taxon>Kitasatosporales</taxon>
        <taxon>Streptomycetaceae</taxon>
        <taxon>Streptomyces</taxon>
    </lineage>
</organism>
<sequence length="264" mass="29116">MPQDRPLIDSEAPHSARIWNYWLGGKDCYEVDRQVGDAIQQVNAEIVHVARAQRAFLARTVSHLVRDVGIDQFLDIGTGLPTIDNTHDVAQRHDPTARIVYVDHDPVVLRHAEALLTSTPQGATDYIEADLTDPADILRQAADTLDFSRPVALMLLGVVAHVTDDRAYTIVEELKSALPGGSHLVLCDSTEVYHPEATRAMVEQWNSTSDNPRTNRTPEQIGRFFEGLELVEPGLTSVSQWRPESDAGELPDPVSSFGGIGRKP</sequence>
<evidence type="ECO:0000313" key="3">
    <source>
        <dbReference type="Proteomes" id="UP001354931"/>
    </source>
</evidence>
<evidence type="ECO:0000256" key="1">
    <source>
        <dbReference type="SAM" id="MobiDB-lite"/>
    </source>
</evidence>
<dbReference type="GO" id="GO:0008168">
    <property type="term" value="F:methyltransferase activity"/>
    <property type="evidence" value="ECO:0007669"/>
    <property type="project" value="UniProtKB-KW"/>
</dbReference>
<dbReference type="SUPFAM" id="SSF53335">
    <property type="entry name" value="S-adenosyl-L-methionine-dependent methyltransferases"/>
    <property type="match status" value="1"/>
</dbReference>
<gene>
    <name evidence="2" type="ORF">OKJ99_16220</name>
</gene>
<keyword evidence="2" id="KW-0808">Transferase</keyword>
<protein>
    <submittedName>
        <fullName evidence="2">SAM-dependent methyltransferase</fullName>
    </submittedName>
</protein>
<evidence type="ECO:0000313" key="2">
    <source>
        <dbReference type="EMBL" id="MEB8339038.1"/>
    </source>
</evidence>
<comment type="caution">
    <text evidence="2">The sequence shown here is derived from an EMBL/GenBank/DDBJ whole genome shotgun (WGS) entry which is preliminary data.</text>
</comment>